<gene>
    <name evidence="1" type="ORF">E4Q08_19290</name>
</gene>
<keyword evidence="2" id="KW-1185">Reference proteome</keyword>
<dbReference type="EMBL" id="SPMX01000068">
    <property type="protein sequence ID" value="NMQ07230.1"/>
    <property type="molecule type" value="Genomic_DNA"/>
</dbReference>
<name>A0ABX1TF99_9PROT</name>
<evidence type="ECO:0000313" key="2">
    <source>
        <dbReference type="Proteomes" id="UP000886469"/>
    </source>
</evidence>
<dbReference type="RefSeq" id="WP_169071570.1">
    <property type="nucleotide sequence ID" value="NZ_SPMX01000068.1"/>
</dbReference>
<accession>A0ABX1TF99</accession>
<evidence type="ECO:0000313" key="1">
    <source>
        <dbReference type="EMBL" id="NMQ07230.1"/>
    </source>
</evidence>
<protein>
    <submittedName>
        <fullName evidence="1">Uncharacterized protein</fullName>
    </submittedName>
</protein>
<organism evidence="1 2">
    <name type="scientific">Candidatus Accumulibacter contiguus</name>
    <dbReference type="NCBI Taxonomy" id="2954381"/>
    <lineage>
        <taxon>Bacteria</taxon>
        <taxon>Pseudomonadati</taxon>
        <taxon>Pseudomonadota</taxon>
        <taxon>Betaproteobacteria</taxon>
        <taxon>Candidatus Accumulibacter</taxon>
    </lineage>
</organism>
<sequence>MTSAAAGAGGETAAQMAARLVTAINAVAANAAAVDAKDGLFSAVANGANVVITGGGTLGVVQIGAVSQPVNTGTGGIAINAPAINYATANDSFTSGSGGGTYTVGLGGSWSDTVHRYSSGSETVNLAASTATVDTLKLADGRVVTNNGTTGGVTSFTVGNLLLSDSLNFATAGKTPVSNVTVAAAVSAVTGAATMANVLDPSGALLTALGNLTYTISNGVITFSATGGHSLSEFTTAQLISAAELLVNSTSTGGANKVAVFSTAGNSYVVASDAAATLAAGANAKDILVQLSGVASSTGFGSTGAQGAVVSDTVTNVTSNAVNSGSAAVAVYNQAGFSADTIVAAEMGSVSTSITNLAPSAKLTLNGAASNEAVSVTQTGTAGLNSLTLDVTAGPLYKSITTTGDGLLVLTPSAATTINSLVDGGSTNTLATIKVVGGGAALDVKAITDTALTTIDSSLATAAVTLGSTTAIANSGVTFKLAVGQNSTITATGASDVFTQGVPGSLLAADSGAGVVTLTASGSANTITLSNGNNVITASGANDVISVGTGTNTITATGASDTINVASGAGTTSVTVGTLATVNIGTVNTANAGAETVVVTAAVTGGTTDTYAKTTVNFASGSTITGNKVSFAGTGDAFSMLGDSTPGTDATAAEVAASQINVAAASSLADALNMAANYTLLKQAQGSTAASANLAANTGVIDWFQYGGDTYLVAMVNSTAAAVQQTGLDANDIVVKIAGLVDLSSVSTFTQATELFTI</sequence>
<dbReference type="Proteomes" id="UP000886469">
    <property type="component" value="Unassembled WGS sequence"/>
</dbReference>
<reference evidence="1" key="1">
    <citation type="submission" date="2019-03" db="EMBL/GenBank/DDBJ databases">
        <title>Metabolic reconstructions from genomes of highly enriched 'Candidatus Accumulibacter' and 'Candidatus Competibacter' bioreactor populations.</title>
        <authorList>
            <person name="Annavajhala M.K."/>
            <person name="Welles L."/>
            <person name="Abbas B."/>
            <person name="Sorokin D."/>
            <person name="Park H."/>
            <person name="Van Loosdrecht M."/>
            <person name="Chandran K."/>
        </authorList>
    </citation>
    <scope>NUCLEOTIDE SEQUENCE</scope>
    <source>
        <strain evidence="1">SBR_L</strain>
    </source>
</reference>
<proteinExistence type="predicted"/>
<comment type="caution">
    <text evidence="1">The sequence shown here is derived from an EMBL/GenBank/DDBJ whole genome shotgun (WGS) entry which is preliminary data.</text>
</comment>